<comment type="similarity">
    <text evidence="2">In the N-terminal section; belongs to the transposase 2 family.</text>
</comment>
<reference evidence="8" key="1">
    <citation type="submission" date="2024-05" db="EMBL/GenBank/DDBJ databases">
        <title>Planctomycetes of the genus Singulisphaera possess chitinolytic capabilities.</title>
        <authorList>
            <person name="Ivanova A."/>
        </authorList>
    </citation>
    <scope>NUCLEOTIDE SEQUENCE</scope>
    <source>
        <strain evidence="8">Ch08T</strain>
    </source>
</reference>
<dbReference type="GO" id="GO:0032196">
    <property type="term" value="P:transposition"/>
    <property type="evidence" value="ECO:0007669"/>
    <property type="project" value="UniProtKB-KW"/>
</dbReference>
<evidence type="ECO:0000259" key="7">
    <source>
        <dbReference type="Pfam" id="PF07282"/>
    </source>
</evidence>
<dbReference type="NCBIfam" id="NF040570">
    <property type="entry name" value="guided_TnpB"/>
    <property type="match status" value="1"/>
</dbReference>
<evidence type="ECO:0000256" key="2">
    <source>
        <dbReference type="ARBA" id="ARBA00011044"/>
    </source>
</evidence>
<keyword evidence="3" id="KW-0815">Transposition</keyword>
<evidence type="ECO:0000256" key="3">
    <source>
        <dbReference type="ARBA" id="ARBA00022578"/>
    </source>
</evidence>
<dbReference type="EMBL" id="CP155447">
    <property type="protein sequence ID" value="XBH06528.1"/>
    <property type="molecule type" value="Genomic_DNA"/>
</dbReference>
<keyword evidence="5" id="KW-0233">DNA recombination</keyword>
<evidence type="ECO:0000256" key="5">
    <source>
        <dbReference type="ARBA" id="ARBA00023172"/>
    </source>
</evidence>
<sequence>MNLTLRLRLLPNGTQTAKLLAVMERFNEAATFAAQVAFEAKVYSQPSIHKLAYRAIRDRFGLSAQLAVRAIGKAVETFRRDKTVGPVFKSRGAVTYDERILSFKGLDKVSLTTLDGREVIAMVFGEYQGARFDRIKGQVDLVYHAGQFHLYATIKVPEDPGIEIRGFLGVDLGIVNLATDSDGNVYTGEPVEKTRQRNHGARRSFQKTGTKSAKRRLKKIAKREAHFRRNENHVISKRLVALAKDTDRGIGLEDLKHIRDRITVRAKDRAKHSGWAFGQLLAFVTYKATLAGVPVLTVDARNTSRTCNVCGDCEKSNRKNQAEFLCKHCGHSENADRNAARNIRDRATLRWPDLAAGVDPRLKPSGNLVASPRL</sequence>
<protein>
    <submittedName>
        <fullName evidence="8">Transposase</fullName>
    </submittedName>
</protein>
<name>A0AAU7CN84_9BACT</name>
<dbReference type="RefSeq" id="WP_406699378.1">
    <property type="nucleotide sequence ID" value="NZ_CP155447.1"/>
</dbReference>
<dbReference type="InterPro" id="IPR051399">
    <property type="entry name" value="RNA-guided_DNA_endo/Transpos"/>
</dbReference>
<dbReference type="GO" id="GO:0006310">
    <property type="term" value="P:DNA recombination"/>
    <property type="evidence" value="ECO:0007669"/>
    <property type="project" value="UniProtKB-KW"/>
</dbReference>
<evidence type="ECO:0000259" key="6">
    <source>
        <dbReference type="Pfam" id="PF01385"/>
    </source>
</evidence>
<dbReference type="AlphaFoldDB" id="A0AAU7CN84"/>
<keyword evidence="4" id="KW-0238">DNA-binding</keyword>
<evidence type="ECO:0000256" key="4">
    <source>
        <dbReference type="ARBA" id="ARBA00023125"/>
    </source>
</evidence>
<dbReference type="PANTHER" id="PTHR30405">
    <property type="entry name" value="TRANSPOSASE"/>
    <property type="match status" value="1"/>
</dbReference>
<dbReference type="GO" id="GO:0003677">
    <property type="term" value="F:DNA binding"/>
    <property type="evidence" value="ECO:0007669"/>
    <property type="project" value="UniProtKB-KW"/>
</dbReference>
<dbReference type="NCBIfam" id="TIGR01766">
    <property type="entry name" value="IS200/IS605 family accessory protein TnpB-like domain"/>
    <property type="match status" value="1"/>
</dbReference>
<accession>A0AAU7CN84</accession>
<evidence type="ECO:0000313" key="8">
    <source>
        <dbReference type="EMBL" id="XBH06528.1"/>
    </source>
</evidence>
<comment type="similarity">
    <text evidence="1">In the C-terminal section; belongs to the transposase 35 family.</text>
</comment>
<dbReference type="Pfam" id="PF01385">
    <property type="entry name" value="OrfB_IS605"/>
    <property type="match status" value="1"/>
</dbReference>
<feature type="domain" description="Cas12f1-like TNB" evidence="7">
    <location>
        <begin position="277"/>
        <end position="343"/>
    </location>
</feature>
<proteinExistence type="inferred from homology"/>
<dbReference type="Pfam" id="PF07282">
    <property type="entry name" value="Cas12f1-like_TNB"/>
    <property type="match status" value="1"/>
</dbReference>
<evidence type="ECO:0000256" key="1">
    <source>
        <dbReference type="ARBA" id="ARBA00008761"/>
    </source>
</evidence>
<feature type="domain" description="Probable transposase IS891/IS1136/IS1341" evidence="6">
    <location>
        <begin position="167"/>
        <end position="246"/>
    </location>
</feature>
<organism evidence="8">
    <name type="scientific">Singulisphaera sp. Ch08</name>
    <dbReference type="NCBI Taxonomy" id="3120278"/>
    <lineage>
        <taxon>Bacteria</taxon>
        <taxon>Pseudomonadati</taxon>
        <taxon>Planctomycetota</taxon>
        <taxon>Planctomycetia</taxon>
        <taxon>Isosphaerales</taxon>
        <taxon>Isosphaeraceae</taxon>
        <taxon>Singulisphaera</taxon>
    </lineage>
</organism>
<gene>
    <name evidence="8" type="ORF">V5E97_10965</name>
</gene>
<dbReference type="InterPro" id="IPR001959">
    <property type="entry name" value="Transposase"/>
</dbReference>
<dbReference type="InterPro" id="IPR010095">
    <property type="entry name" value="Cas12f1-like_TNB"/>
</dbReference>
<dbReference type="PANTHER" id="PTHR30405:SF11">
    <property type="entry name" value="RNA-GUIDED DNA ENDONUCLEASE RV2885C-RELATED"/>
    <property type="match status" value="1"/>
</dbReference>